<gene>
    <name evidence="1" type="ORF">AFUS01_LOCUS16510</name>
</gene>
<evidence type="ECO:0000313" key="1">
    <source>
        <dbReference type="EMBL" id="CAG7727679.1"/>
    </source>
</evidence>
<comment type="caution">
    <text evidence="1">The sequence shown here is derived from an EMBL/GenBank/DDBJ whole genome shotgun (WGS) entry which is preliminary data.</text>
</comment>
<reference evidence="1" key="1">
    <citation type="submission" date="2021-06" db="EMBL/GenBank/DDBJ databases">
        <authorList>
            <person name="Hodson N. C."/>
            <person name="Mongue J. A."/>
            <person name="Jaron S. K."/>
        </authorList>
    </citation>
    <scope>NUCLEOTIDE SEQUENCE</scope>
</reference>
<protein>
    <submittedName>
        <fullName evidence="1">Uncharacterized protein</fullName>
    </submittedName>
</protein>
<name>A0A8J2JYE6_9HEXA</name>
<organism evidence="1 2">
    <name type="scientific">Allacma fusca</name>
    <dbReference type="NCBI Taxonomy" id="39272"/>
    <lineage>
        <taxon>Eukaryota</taxon>
        <taxon>Metazoa</taxon>
        <taxon>Ecdysozoa</taxon>
        <taxon>Arthropoda</taxon>
        <taxon>Hexapoda</taxon>
        <taxon>Collembola</taxon>
        <taxon>Symphypleona</taxon>
        <taxon>Sminthuridae</taxon>
        <taxon>Allacma</taxon>
    </lineage>
</organism>
<sequence length="156" mass="18101">MCPQNPVNAEEQVAGQDGPEVVFVREVRRPPPAPVIGHMEDPRRRPRASRRARSVARYCALLPPALPHPEPQLAPWTFCGECSYCLENIFQWLGRVDATFRTQALPRRYFADAVSMYLSGEAYRFYCQTLWSSWTQFSATFVYNFQRELENVNRQI</sequence>
<keyword evidence="2" id="KW-1185">Reference proteome</keyword>
<dbReference type="Proteomes" id="UP000708208">
    <property type="component" value="Unassembled WGS sequence"/>
</dbReference>
<proteinExistence type="predicted"/>
<evidence type="ECO:0000313" key="2">
    <source>
        <dbReference type="Proteomes" id="UP000708208"/>
    </source>
</evidence>
<dbReference type="EMBL" id="CAJVCH010152236">
    <property type="protein sequence ID" value="CAG7727679.1"/>
    <property type="molecule type" value="Genomic_DNA"/>
</dbReference>
<dbReference type="AlphaFoldDB" id="A0A8J2JYE6"/>
<accession>A0A8J2JYE6</accession>